<dbReference type="InterPro" id="IPR004113">
    <property type="entry name" value="FAD-bd_oxidored_4_C"/>
</dbReference>
<keyword evidence="7" id="KW-1185">Reference proteome</keyword>
<dbReference type="PROSITE" id="PS51387">
    <property type="entry name" value="FAD_PCMH"/>
    <property type="match status" value="1"/>
</dbReference>
<evidence type="ECO:0000313" key="6">
    <source>
        <dbReference type="EMBL" id="PUB10851.1"/>
    </source>
</evidence>
<proteinExistence type="predicted"/>
<keyword evidence="3" id="KW-0274">FAD</keyword>
<evidence type="ECO:0000256" key="4">
    <source>
        <dbReference type="ARBA" id="ARBA00023002"/>
    </source>
</evidence>
<dbReference type="AlphaFoldDB" id="A0A2T6K7Y7"/>
<evidence type="ECO:0000256" key="2">
    <source>
        <dbReference type="ARBA" id="ARBA00022630"/>
    </source>
</evidence>
<comment type="cofactor">
    <cofactor evidence="1">
        <name>FAD</name>
        <dbReference type="ChEBI" id="CHEBI:57692"/>
    </cofactor>
</comment>
<organism evidence="6 7">
    <name type="scientific">Yoonia sediminilitoris</name>
    <dbReference type="NCBI Taxonomy" id="1286148"/>
    <lineage>
        <taxon>Bacteria</taxon>
        <taxon>Pseudomonadati</taxon>
        <taxon>Pseudomonadota</taxon>
        <taxon>Alphaproteobacteria</taxon>
        <taxon>Rhodobacterales</taxon>
        <taxon>Paracoccaceae</taxon>
        <taxon>Yoonia</taxon>
    </lineage>
</organism>
<sequence>MFYQLHGSGFNQPRTDLPYGKIGIVFLPIAAKEGIHMEMPAPSASVLSRKDQIVSRLKAVLPDAAVISDVMETRAYECDGLTAYRCPPMCAVLPANTQEVAAVLKICHELDVPVVPRGSGTSLAGGALPTADSVILGVARMNDVIETNYADRYIRVQTGRTNLSVTGAVETDGFFYAPDPSSQLACAIAGNIAMNSGGAHCLKYGVTTNNLLGVTMVTMDGQIIEIGGAHLDAGGLDLLGVICGSEGQLGVVTEATLRILHKPEGARPVLMGYDSSEVAGQVVTDIIKAGVLPVAIEFMDRPCIEATENFAKAGYPMCEALLIVEVEGSDAEIDAQLALIMEIARKHNPVELREAKDADEAGRIWLGRKSAFGAMGQINDYMCLDGTIPVSSLPYVLKRISEMSKEFGLDVGNVFHAGDGNMHPLILFDANKPGDLELCEEFGAEILKLCVEVGGCLTGEHGVGIEKRDLMNVQFDPADLEAQMAVKDVFDPKWLLNAAKVFPLDCSAPRRAA</sequence>
<keyword evidence="2" id="KW-0285">Flavoprotein</keyword>
<keyword evidence="4" id="KW-0560">Oxidoreductase</keyword>
<comment type="caution">
    <text evidence="6">The sequence shown here is derived from an EMBL/GenBank/DDBJ whole genome shotgun (WGS) entry which is preliminary data.</text>
</comment>
<dbReference type="Gene3D" id="3.30.465.10">
    <property type="match status" value="1"/>
</dbReference>
<feature type="domain" description="FAD-binding PCMH-type" evidence="5">
    <location>
        <begin position="84"/>
        <end position="262"/>
    </location>
</feature>
<dbReference type="InterPro" id="IPR036318">
    <property type="entry name" value="FAD-bd_PCMH-like_sf"/>
</dbReference>
<dbReference type="PANTHER" id="PTHR42934:SF1">
    <property type="entry name" value="GLYCOLATE OXIDASE SUBUNIT GLCD"/>
    <property type="match status" value="1"/>
</dbReference>
<gene>
    <name evidence="6" type="ORF">C8N45_11623</name>
</gene>
<dbReference type="PANTHER" id="PTHR42934">
    <property type="entry name" value="GLYCOLATE OXIDASE SUBUNIT GLCD"/>
    <property type="match status" value="1"/>
</dbReference>
<evidence type="ECO:0000256" key="1">
    <source>
        <dbReference type="ARBA" id="ARBA00001974"/>
    </source>
</evidence>
<dbReference type="InterPro" id="IPR016166">
    <property type="entry name" value="FAD-bd_PCMH"/>
</dbReference>
<dbReference type="EMBL" id="QBUD01000016">
    <property type="protein sequence ID" value="PUB10851.1"/>
    <property type="molecule type" value="Genomic_DNA"/>
</dbReference>
<dbReference type="Gene3D" id="1.10.45.10">
    <property type="entry name" value="Vanillyl-alcohol Oxidase, Chain A, domain 4"/>
    <property type="match status" value="1"/>
</dbReference>
<evidence type="ECO:0000313" key="7">
    <source>
        <dbReference type="Proteomes" id="UP000244523"/>
    </source>
</evidence>
<dbReference type="GO" id="GO:0071949">
    <property type="term" value="F:FAD binding"/>
    <property type="evidence" value="ECO:0007669"/>
    <property type="project" value="InterPro"/>
</dbReference>
<reference evidence="6 7" key="1">
    <citation type="submission" date="2018-04" db="EMBL/GenBank/DDBJ databases">
        <title>Genomic Encyclopedia of Archaeal and Bacterial Type Strains, Phase II (KMG-II): from individual species to whole genera.</title>
        <authorList>
            <person name="Goeker M."/>
        </authorList>
    </citation>
    <scope>NUCLEOTIDE SEQUENCE [LARGE SCALE GENOMIC DNA]</scope>
    <source>
        <strain evidence="6 7">DSM 29955</strain>
    </source>
</reference>
<dbReference type="Pfam" id="PF01565">
    <property type="entry name" value="FAD_binding_4"/>
    <property type="match status" value="1"/>
</dbReference>
<evidence type="ECO:0000256" key="3">
    <source>
        <dbReference type="ARBA" id="ARBA00022827"/>
    </source>
</evidence>
<dbReference type="GO" id="GO:0016491">
    <property type="term" value="F:oxidoreductase activity"/>
    <property type="evidence" value="ECO:0007669"/>
    <property type="project" value="UniProtKB-KW"/>
</dbReference>
<dbReference type="InterPro" id="IPR016171">
    <property type="entry name" value="Vanillyl_alc_oxidase_C-sub2"/>
</dbReference>
<dbReference type="InterPro" id="IPR016169">
    <property type="entry name" value="FAD-bd_PCMH_sub2"/>
</dbReference>
<dbReference type="SUPFAM" id="SSF56176">
    <property type="entry name" value="FAD-binding/transporter-associated domain-like"/>
    <property type="match status" value="1"/>
</dbReference>
<dbReference type="Proteomes" id="UP000244523">
    <property type="component" value="Unassembled WGS sequence"/>
</dbReference>
<dbReference type="InterPro" id="IPR016164">
    <property type="entry name" value="FAD-linked_Oxase-like_C"/>
</dbReference>
<dbReference type="Pfam" id="PF02913">
    <property type="entry name" value="FAD-oxidase_C"/>
    <property type="match status" value="1"/>
</dbReference>
<accession>A0A2T6K7Y7</accession>
<dbReference type="SUPFAM" id="SSF55103">
    <property type="entry name" value="FAD-linked oxidases, C-terminal domain"/>
    <property type="match status" value="1"/>
</dbReference>
<name>A0A2T6K7Y7_9RHOB</name>
<dbReference type="Gene3D" id="3.30.70.2740">
    <property type="match status" value="1"/>
</dbReference>
<protein>
    <submittedName>
        <fullName evidence="6">Glycolate oxidase</fullName>
    </submittedName>
</protein>
<evidence type="ECO:0000259" key="5">
    <source>
        <dbReference type="PROSITE" id="PS51387"/>
    </source>
</evidence>
<dbReference type="InterPro" id="IPR006094">
    <property type="entry name" value="Oxid_FAD_bind_N"/>
</dbReference>
<dbReference type="InterPro" id="IPR051914">
    <property type="entry name" value="FAD-linked_OxidoTrans_Type4"/>
</dbReference>